<protein>
    <submittedName>
        <fullName evidence="1">Uncharacterized protein</fullName>
    </submittedName>
</protein>
<dbReference type="AlphaFoldDB" id="A0A9N8HGM8"/>
<evidence type="ECO:0000313" key="1">
    <source>
        <dbReference type="EMBL" id="CAB9511600.1"/>
    </source>
</evidence>
<organism evidence="1 2">
    <name type="scientific">Seminavis robusta</name>
    <dbReference type="NCBI Taxonomy" id="568900"/>
    <lineage>
        <taxon>Eukaryota</taxon>
        <taxon>Sar</taxon>
        <taxon>Stramenopiles</taxon>
        <taxon>Ochrophyta</taxon>
        <taxon>Bacillariophyta</taxon>
        <taxon>Bacillariophyceae</taxon>
        <taxon>Bacillariophycidae</taxon>
        <taxon>Naviculales</taxon>
        <taxon>Naviculaceae</taxon>
        <taxon>Seminavis</taxon>
    </lineage>
</organism>
<proteinExistence type="predicted"/>
<comment type="caution">
    <text evidence="1">The sequence shown here is derived from an EMBL/GenBank/DDBJ whole genome shotgun (WGS) entry which is preliminary data.</text>
</comment>
<accession>A0A9N8HGM8</accession>
<name>A0A9N8HGM8_9STRA</name>
<evidence type="ECO:0000313" key="2">
    <source>
        <dbReference type="Proteomes" id="UP001153069"/>
    </source>
</evidence>
<gene>
    <name evidence="1" type="ORF">SEMRO_492_G153960.1</name>
</gene>
<dbReference type="EMBL" id="CAICTM010000491">
    <property type="protein sequence ID" value="CAB9511600.1"/>
    <property type="molecule type" value="Genomic_DNA"/>
</dbReference>
<keyword evidence="2" id="KW-1185">Reference proteome</keyword>
<dbReference type="Proteomes" id="UP001153069">
    <property type="component" value="Unassembled WGS sequence"/>
</dbReference>
<reference evidence="1" key="1">
    <citation type="submission" date="2020-06" db="EMBL/GenBank/DDBJ databases">
        <authorList>
            <consortium name="Plant Systems Biology data submission"/>
        </authorList>
    </citation>
    <scope>NUCLEOTIDE SEQUENCE</scope>
    <source>
        <strain evidence="1">D6</strain>
    </source>
</reference>
<sequence>MDYLDFAASVNNQGVTALLLGDRIGAFGFFKGAWEALSDGIAYCGFLPNDKVDPSINKALRVSDVPFVPVSTAAFEGAAVRQGEAASFTFQKPFAFNTGLELVEEHREIYKAVILLNLAMLYHKESGLNDIYEKTALELYGYSLEVLKCAVHLDCSNVLIATLNNKAQIFFQRHEVERTTESLEKLSQSLGNALREGFKGLEDADIDGLLLNVHCQRALVCAPGA</sequence>